<sequence>MPRSDWLPSSEKLPKTLHDLIRNDRYDLKRHFGLRNEVQNLSQSEVAALRELTHDNSIVIKRADKGSAVVILSRDKYVAEACRQLKDETYYRELDGPIYPQTIPVVSRIIDDLYIKKFITKKQSHYLKGTEQPRERRFYMLPKIHKEPEKWNPPFVTPPGRPIVSDCNSETYYTAEYIDHFLNPLSVKHPSYVKDTYHFIAIVKSLKVPVGSLFFTIDIDSLYTNIDTKSGLAAVQKIFEKYPNSKRPDKELLELLEINLTKNDFVFDSKYYLQIKGTAMGKRFAPAYANIFMANWEEGVLAKCVTKPLHYLRYLDDIWGIWTGSRLELEQFMETLNSHDPSITIKYEINEKTVDFLDTTVYKGPTFESENKLEVKVFFKKTHTHALLFKTSFHPKHTFKGLIKSQVLRFYRICTRKEDFWVAVKTLFKALRKRGYSRSFLRRCLTTFQERREEKESEVLPLITNFSSMACRVNSLVKANFAVANGESNLLPQHKIVSAYRRHKNLNDFLVRAKLRANSHQTSNRTPTYFCKLTFIRNQSDKRLFPIVQKIDSRTSNCVYVIFCSKCGKQYIGETKNSIATRMWQHKYNILNERDLDSPLVQHFMAHGWPSVRVAGIQKNFSWTDYERKTVERKWIYLLTTIEPFGLNRKNAGRR</sequence>
<protein>
    <recommendedName>
        <fullName evidence="5">Reverse transcriptase</fullName>
    </recommendedName>
</protein>
<organism evidence="3 4">
    <name type="scientific">Solea senegalensis</name>
    <name type="common">Senegalese sole</name>
    <dbReference type="NCBI Taxonomy" id="28829"/>
    <lineage>
        <taxon>Eukaryota</taxon>
        <taxon>Metazoa</taxon>
        <taxon>Chordata</taxon>
        <taxon>Craniata</taxon>
        <taxon>Vertebrata</taxon>
        <taxon>Euteleostomi</taxon>
        <taxon>Actinopterygii</taxon>
        <taxon>Neopterygii</taxon>
        <taxon>Teleostei</taxon>
        <taxon>Neoteleostei</taxon>
        <taxon>Acanthomorphata</taxon>
        <taxon>Carangaria</taxon>
        <taxon>Pleuronectiformes</taxon>
        <taxon>Pleuronectoidei</taxon>
        <taxon>Soleidae</taxon>
        <taxon>Solea</taxon>
    </lineage>
</organism>
<evidence type="ECO:0000313" key="4">
    <source>
        <dbReference type="Proteomes" id="UP000693946"/>
    </source>
</evidence>
<dbReference type="InterPro" id="IPR000305">
    <property type="entry name" value="GIY-YIG_endonuc"/>
</dbReference>
<evidence type="ECO:0000259" key="2">
    <source>
        <dbReference type="PROSITE" id="PS50878"/>
    </source>
</evidence>
<proteinExistence type="predicted"/>
<dbReference type="EMBL" id="JAGKHQ010000011">
    <property type="protein sequence ID" value="KAG7504249.1"/>
    <property type="molecule type" value="Genomic_DNA"/>
</dbReference>
<dbReference type="PANTHER" id="PTHR21301:SF10">
    <property type="entry name" value="REVERSE TRANSCRIPTASE DOMAIN-CONTAINING PROTEIN"/>
    <property type="match status" value="1"/>
</dbReference>
<comment type="caution">
    <text evidence="3">The sequence shown here is derived from an EMBL/GenBank/DDBJ whole genome shotgun (WGS) entry which is preliminary data.</text>
</comment>
<feature type="domain" description="GIY-YIG" evidence="1">
    <location>
        <begin position="555"/>
        <end position="649"/>
    </location>
</feature>
<dbReference type="InterPro" id="IPR000477">
    <property type="entry name" value="RT_dom"/>
</dbReference>
<dbReference type="InterPro" id="IPR058912">
    <property type="entry name" value="HTH_animal"/>
</dbReference>
<dbReference type="PROSITE" id="PS50164">
    <property type="entry name" value="GIY_YIG"/>
    <property type="match status" value="1"/>
</dbReference>
<dbReference type="AlphaFoldDB" id="A0AAV6RHI0"/>
<dbReference type="Pfam" id="PF26215">
    <property type="entry name" value="HTH_animal"/>
    <property type="match status" value="1"/>
</dbReference>
<evidence type="ECO:0000313" key="3">
    <source>
        <dbReference type="EMBL" id="KAG7504249.1"/>
    </source>
</evidence>
<dbReference type="PANTHER" id="PTHR21301">
    <property type="entry name" value="REVERSE TRANSCRIPTASE"/>
    <property type="match status" value="1"/>
</dbReference>
<dbReference type="PROSITE" id="PS50878">
    <property type="entry name" value="RT_POL"/>
    <property type="match status" value="1"/>
</dbReference>
<dbReference type="CDD" id="cd10442">
    <property type="entry name" value="GIY-YIG_PLEs"/>
    <property type="match status" value="1"/>
</dbReference>
<gene>
    <name evidence="3" type="ORF">JOB18_004098</name>
</gene>
<name>A0AAV6RHI0_SOLSE</name>
<evidence type="ECO:0000259" key="1">
    <source>
        <dbReference type="PROSITE" id="PS50164"/>
    </source>
</evidence>
<keyword evidence="4" id="KW-1185">Reference proteome</keyword>
<evidence type="ECO:0008006" key="5">
    <source>
        <dbReference type="Google" id="ProtNLM"/>
    </source>
</evidence>
<feature type="domain" description="Reverse transcriptase" evidence="2">
    <location>
        <begin position="122"/>
        <end position="367"/>
    </location>
</feature>
<dbReference type="Proteomes" id="UP000693946">
    <property type="component" value="Linkage Group LG19"/>
</dbReference>
<accession>A0AAV6RHI0</accession>
<reference evidence="3 4" key="1">
    <citation type="journal article" date="2021" name="Sci. Rep.">
        <title>Chromosome anchoring in Senegalese sole (Solea senegalensis) reveals sex-associated markers and genome rearrangements in flatfish.</title>
        <authorList>
            <person name="Guerrero-Cozar I."/>
            <person name="Gomez-Garrido J."/>
            <person name="Berbel C."/>
            <person name="Martinez-Blanch J.F."/>
            <person name="Alioto T."/>
            <person name="Claros M.G."/>
            <person name="Gagnaire P.A."/>
            <person name="Manchado M."/>
        </authorList>
    </citation>
    <scope>NUCLEOTIDE SEQUENCE [LARGE SCALE GENOMIC DNA]</scope>
    <source>
        <strain evidence="3">Sse05_10M</strain>
    </source>
</reference>